<dbReference type="InterPro" id="IPR002104">
    <property type="entry name" value="Integrase_catalytic"/>
</dbReference>
<dbReference type="KEGG" id="jte:ASJ30_01695"/>
<evidence type="ECO:0000256" key="2">
    <source>
        <dbReference type="SAM" id="MobiDB-lite"/>
    </source>
</evidence>
<dbReference type="SUPFAM" id="SSF56349">
    <property type="entry name" value="DNA breaking-rejoining enzymes"/>
    <property type="match status" value="1"/>
</dbReference>
<dbReference type="RefSeq" id="WP_072623571.1">
    <property type="nucleotide sequence ID" value="NZ_CP062789.1"/>
</dbReference>
<evidence type="ECO:0000313" key="5">
    <source>
        <dbReference type="Proteomes" id="UP000182938"/>
    </source>
</evidence>
<dbReference type="InterPro" id="IPR013762">
    <property type="entry name" value="Integrase-like_cat_sf"/>
</dbReference>
<gene>
    <name evidence="4" type="ORF">ASJ30_01695</name>
</gene>
<evidence type="ECO:0000256" key="1">
    <source>
        <dbReference type="ARBA" id="ARBA00023172"/>
    </source>
</evidence>
<keyword evidence="5" id="KW-1185">Reference proteome</keyword>
<dbReference type="GO" id="GO:0015074">
    <property type="term" value="P:DNA integration"/>
    <property type="evidence" value="ECO:0007669"/>
    <property type="project" value="InterPro"/>
</dbReference>
<evidence type="ECO:0000313" key="4">
    <source>
        <dbReference type="EMBL" id="APH00399.1"/>
    </source>
</evidence>
<sequence>MRLDSDLEWVTSHAWRKTTASILDGSGVTARIIADQLGHSRVSMTQDVYLGRGEHDPRVLAPLEAADPQPPSPGQSGGESGGFGLPEGGE</sequence>
<dbReference type="GO" id="GO:0006310">
    <property type="term" value="P:DNA recombination"/>
    <property type="evidence" value="ECO:0007669"/>
    <property type="project" value="UniProtKB-KW"/>
</dbReference>
<protein>
    <recommendedName>
        <fullName evidence="3">Tyr recombinase domain-containing protein</fullName>
    </recommendedName>
</protein>
<dbReference type="GO" id="GO:0003677">
    <property type="term" value="F:DNA binding"/>
    <property type="evidence" value="ECO:0007669"/>
    <property type="project" value="InterPro"/>
</dbReference>
<dbReference type="Gene3D" id="1.10.443.10">
    <property type="entry name" value="Intergrase catalytic core"/>
    <property type="match status" value="1"/>
</dbReference>
<accession>A0A1L3MDH3</accession>
<name>A0A1L3MDH3_9MICO</name>
<evidence type="ECO:0000259" key="3">
    <source>
        <dbReference type="Pfam" id="PF00589"/>
    </source>
</evidence>
<dbReference type="Proteomes" id="UP000182938">
    <property type="component" value="Chromosome"/>
</dbReference>
<feature type="region of interest" description="Disordered" evidence="2">
    <location>
        <begin position="53"/>
        <end position="90"/>
    </location>
</feature>
<dbReference type="EMBL" id="CP013290">
    <property type="protein sequence ID" value="APH00399.1"/>
    <property type="molecule type" value="Genomic_DNA"/>
</dbReference>
<keyword evidence="1" id="KW-0233">DNA recombination</keyword>
<proteinExistence type="predicted"/>
<organism evidence="4 5">
    <name type="scientific">Janibacter indicus</name>
    <dbReference type="NCBI Taxonomy" id="857417"/>
    <lineage>
        <taxon>Bacteria</taxon>
        <taxon>Bacillati</taxon>
        <taxon>Actinomycetota</taxon>
        <taxon>Actinomycetes</taxon>
        <taxon>Micrococcales</taxon>
        <taxon>Intrasporangiaceae</taxon>
        <taxon>Janibacter</taxon>
    </lineage>
</organism>
<dbReference type="InterPro" id="IPR011010">
    <property type="entry name" value="DNA_brk_join_enz"/>
</dbReference>
<feature type="compositionally biased region" description="Gly residues" evidence="2">
    <location>
        <begin position="75"/>
        <end position="90"/>
    </location>
</feature>
<feature type="domain" description="Tyr recombinase" evidence="3">
    <location>
        <begin position="7"/>
        <end position="49"/>
    </location>
</feature>
<reference evidence="4 5" key="1">
    <citation type="submission" date="2015-11" db="EMBL/GenBank/DDBJ databases">
        <authorList>
            <person name="Zhang Y."/>
            <person name="Guo Z."/>
        </authorList>
    </citation>
    <scope>NUCLEOTIDE SEQUENCE [LARGE SCALE GENOMIC DNA]</scope>
    <source>
        <strain evidence="4 5">YFY001</strain>
    </source>
</reference>
<dbReference type="AlphaFoldDB" id="A0A1L3MDH3"/>
<dbReference type="Pfam" id="PF00589">
    <property type="entry name" value="Phage_integrase"/>
    <property type="match status" value="1"/>
</dbReference>